<organism evidence="4 5">
    <name type="scientific">Stachybotrys elegans</name>
    <dbReference type="NCBI Taxonomy" id="80388"/>
    <lineage>
        <taxon>Eukaryota</taxon>
        <taxon>Fungi</taxon>
        <taxon>Dikarya</taxon>
        <taxon>Ascomycota</taxon>
        <taxon>Pezizomycotina</taxon>
        <taxon>Sordariomycetes</taxon>
        <taxon>Hypocreomycetidae</taxon>
        <taxon>Hypocreales</taxon>
        <taxon>Stachybotryaceae</taxon>
        <taxon>Stachybotrys</taxon>
    </lineage>
</organism>
<accession>A0A8K0SCN9</accession>
<dbReference type="SMART" id="SM00066">
    <property type="entry name" value="GAL4"/>
    <property type="match status" value="1"/>
</dbReference>
<protein>
    <recommendedName>
        <fullName evidence="3">Zn(2)-C6 fungal-type domain-containing protein</fullName>
    </recommendedName>
</protein>
<dbReference type="GO" id="GO:0000981">
    <property type="term" value="F:DNA-binding transcription factor activity, RNA polymerase II-specific"/>
    <property type="evidence" value="ECO:0007669"/>
    <property type="project" value="InterPro"/>
</dbReference>
<dbReference type="InterPro" id="IPR053175">
    <property type="entry name" value="DHMBA_Reg_Transcription_Factor"/>
</dbReference>
<dbReference type="EMBL" id="JAGPNK010000015">
    <property type="protein sequence ID" value="KAH7308411.1"/>
    <property type="molecule type" value="Genomic_DNA"/>
</dbReference>
<dbReference type="AlphaFoldDB" id="A0A8K0SCN9"/>
<dbReference type="Gene3D" id="4.10.240.10">
    <property type="entry name" value="Zn(2)-C6 fungal-type DNA-binding domain"/>
    <property type="match status" value="1"/>
</dbReference>
<keyword evidence="1" id="KW-0539">Nucleus</keyword>
<dbReference type="Pfam" id="PF00172">
    <property type="entry name" value="Zn_clus"/>
    <property type="match status" value="1"/>
</dbReference>
<dbReference type="PANTHER" id="PTHR38791">
    <property type="entry name" value="ZN(II)2CYS6 TRANSCRIPTION FACTOR (EUROFUNG)-RELATED-RELATED"/>
    <property type="match status" value="1"/>
</dbReference>
<evidence type="ECO:0000313" key="4">
    <source>
        <dbReference type="EMBL" id="KAH7308411.1"/>
    </source>
</evidence>
<sequence length="494" mass="54652">TGCNKCRSRKVKCDERKPTCANCEKNGYAECRYRDEFERTWRIQTDNKNKNKTVKTQKQREQREPAETGSLKSVVFQRFLHDWAGGRDAVLGMSISWFGALPTMYADASPGGLLHTSIQALANANYGKRFGDGDTLRQSASEYGQVLIMLRETLPKIEVSTFQVLASIVMLGIYEALVAKSITVNGGWMSHMVGASMLLKREKKRLKTPLELQVGAMITRQTLHASLITGQELPIHLEQGPASSPLLKHIYTQTSLVHQAALLCTEWRQAFEEVDMGSSSGSGSGSGLEKLVAVAERALSLDRNLDEWSQHLPGDLLYTVEPTSVSASPAWLQALLQGPWAPQASHDYATGSAEIVWRFQWVARLILSQALLHTDAEPVAACRSQVEAGLLLAADRLCESCLSPFVAVSRDAPSKVSLEDVPSLYGYLMLQILPPAELCLKQVVVSHDLSGRQNWTRRMKAFLGQQMGYAKATVNVDPARYSRLPIQMWGLTSE</sequence>
<dbReference type="PROSITE" id="PS00463">
    <property type="entry name" value="ZN2_CY6_FUNGAL_1"/>
    <property type="match status" value="1"/>
</dbReference>
<reference evidence="4" key="1">
    <citation type="journal article" date="2021" name="Nat. Commun.">
        <title>Genetic determinants of endophytism in the Arabidopsis root mycobiome.</title>
        <authorList>
            <person name="Mesny F."/>
            <person name="Miyauchi S."/>
            <person name="Thiergart T."/>
            <person name="Pickel B."/>
            <person name="Atanasova L."/>
            <person name="Karlsson M."/>
            <person name="Huettel B."/>
            <person name="Barry K.W."/>
            <person name="Haridas S."/>
            <person name="Chen C."/>
            <person name="Bauer D."/>
            <person name="Andreopoulos W."/>
            <person name="Pangilinan J."/>
            <person name="LaButti K."/>
            <person name="Riley R."/>
            <person name="Lipzen A."/>
            <person name="Clum A."/>
            <person name="Drula E."/>
            <person name="Henrissat B."/>
            <person name="Kohler A."/>
            <person name="Grigoriev I.V."/>
            <person name="Martin F.M."/>
            <person name="Hacquard S."/>
        </authorList>
    </citation>
    <scope>NUCLEOTIDE SEQUENCE</scope>
    <source>
        <strain evidence="4">MPI-CAGE-CH-0235</strain>
    </source>
</reference>
<feature type="domain" description="Zn(2)-C6 fungal-type" evidence="3">
    <location>
        <begin position="2"/>
        <end position="33"/>
    </location>
</feature>
<evidence type="ECO:0000256" key="1">
    <source>
        <dbReference type="ARBA" id="ARBA00023242"/>
    </source>
</evidence>
<dbReference type="CDD" id="cd00067">
    <property type="entry name" value="GAL4"/>
    <property type="match status" value="1"/>
</dbReference>
<dbReference type="InterPro" id="IPR036864">
    <property type="entry name" value="Zn2-C6_fun-type_DNA-bd_sf"/>
</dbReference>
<dbReference type="PROSITE" id="PS50048">
    <property type="entry name" value="ZN2_CY6_FUNGAL_2"/>
    <property type="match status" value="1"/>
</dbReference>
<name>A0A8K0SCN9_9HYPO</name>
<dbReference type="OrthoDB" id="2991872at2759"/>
<gene>
    <name evidence="4" type="ORF">B0I35DRAFT_441871</name>
</gene>
<keyword evidence="5" id="KW-1185">Reference proteome</keyword>
<dbReference type="Proteomes" id="UP000813444">
    <property type="component" value="Unassembled WGS sequence"/>
</dbReference>
<dbReference type="InterPro" id="IPR001138">
    <property type="entry name" value="Zn2Cys6_DnaBD"/>
</dbReference>
<dbReference type="SUPFAM" id="SSF57701">
    <property type="entry name" value="Zn2/Cys6 DNA-binding domain"/>
    <property type="match status" value="1"/>
</dbReference>
<feature type="non-terminal residue" evidence="4">
    <location>
        <position position="494"/>
    </location>
</feature>
<proteinExistence type="predicted"/>
<comment type="caution">
    <text evidence="4">The sequence shown here is derived from an EMBL/GenBank/DDBJ whole genome shotgun (WGS) entry which is preliminary data.</text>
</comment>
<evidence type="ECO:0000256" key="2">
    <source>
        <dbReference type="SAM" id="MobiDB-lite"/>
    </source>
</evidence>
<feature type="region of interest" description="Disordered" evidence="2">
    <location>
        <begin position="48"/>
        <end position="67"/>
    </location>
</feature>
<dbReference type="GO" id="GO:0008270">
    <property type="term" value="F:zinc ion binding"/>
    <property type="evidence" value="ECO:0007669"/>
    <property type="project" value="InterPro"/>
</dbReference>
<evidence type="ECO:0000313" key="5">
    <source>
        <dbReference type="Proteomes" id="UP000813444"/>
    </source>
</evidence>
<evidence type="ECO:0000259" key="3">
    <source>
        <dbReference type="PROSITE" id="PS50048"/>
    </source>
</evidence>
<dbReference type="PANTHER" id="PTHR38791:SF12">
    <property type="entry name" value="TRANSCRIPTION FACTOR DOMAIN-CONTAINING PROTEIN-RELATED"/>
    <property type="match status" value="1"/>
</dbReference>